<sequence length="79" mass="8555">APLRAPNSDAQPHPRPPPIPLTPARPCTHGLRRPINSTLAAPNTHADSSGSPTPTRRSILPLRVPKPPHPQWVVIRHSP</sequence>
<dbReference type="GeneID" id="22911767"/>
<dbReference type="RefSeq" id="XP_011129645.1">
    <property type="nucleotide sequence ID" value="XM_011131343.1"/>
</dbReference>
<comment type="caution">
    <text evidence="2">The sequence shown here is derived from an EMBL/GenBank/DDBJ whole genome shotgun (WGS) entry which is preliminary data.</text>
</comment>
<dbReference type="AlphaFoldDB" id="A0A023B9N3"/>
<feature type="region of interest" description="Disordered" evidence="1">
    <location>
        <begin position="1"/>
        <end position="79"/>
    </location>
</feature>
<name>A0A023B9N3_GRENI</name>
<feature type="compositionally biased region" description="Polar residues" evidence="1">
    <location>
        <begin position="35"/>
        <end position="56"/>
    </location>
</feature>
<evidence type="ECO:0000256" key="1">
    <source>
        <dbReference type="SAM" id="MobiDB-lite"/>
    </source>
</evidence>
<dbReference type="VEuPathDB" id="CryptoDB:GNI_048370"/>
<accession>A0A023B9N3</accession>
<evidence type="ECO:0000313" key="3">
    <source>
        <dbReference type="Proteomes" id="UP000019763"/>
    </source>
</evidence>
<feature type="non-terminal residue" evidence="2">
    <location>
        <position position="1"/>
    </location>
</feature>
<gene>
    <name evidence="2" type="ORF">GNI_048370</name>
</gene>
<feature type="non-terminal residue" evidence="2">
    <location>
        <position position="79"/>
    </location>
</feature>
<reference evidence="2" key="1">
    <citation type="submission" date="2013-12" db="EMBL/GenBank/DDBJ databases">
        <authorList>
            <person name="Omoto C.K."/>
            <person name="Sibley D."/>
            <person name="Venepally P."/>
            <person name="Hadjithomas M."/>
            <person name="Karamycheva S."/>
            <person name="Brunk B."/>
            <person name="Roos D."/>
            <person name="Caler E."/>
            <person name="Lorenzi H."/>
        </authorList>
    </citation>
    <scope>NUCLEOTIDE SEQUENCE</scope>
</reference>
<dbReference type="EMBL" id="AFNH02000374">
    <property type="protein sequence ID" value="EZG73764.1"/>
    <property type="molecule type" value="Genomic_DNA"/>
</dbReference>
<keyword evidence="3" id="KW-1185">Reference proteome</keyword>
<protein>
    <submittedName>
        <fullName evidence="2">Uncharacterized protein</fullName>
    </submittedName>
</protein>
<dbReference type="Proteomes" id="UP000019763">
    <property type="component" value="Unassembled WGS sequence"/>
</dbReference>
<proteinExistence type="predicted"/>
<feature type="compositionally biased region" description="Pro residues" evidence="1">
    <location>
        <begin position="13"/>
        <end position="23"/>
    </location>
</feature>
<organism evidence="2 3">
    <name type="scientific">Gregarina niphandrodes</name>
    <name type="common">Septate eugregarine</name>
    <dbReference type="NCBI Taxonomy" id="110365"/>
    <lineage>
        <taxon>Eukaryota</taxon>
        <taxon>Sar</taxon>
        <taxon>Alveolata</taxon>
        <taxon>Apicomplexa</taxon>
        <taxon>Conoidasida</taxon>
        <taxon>Gregarinasina</taxon>
        <taxon>Eugregarinorida</taxon>
        <taxon>Gregarinidae</taxon>
        <taxon>Gregarina</taxon>
    </lineage>
</organism>
<evidence type="ECO:0000313" key="2">
    <source>
        <dbReference type="EMBL" id="EZG73764.1"/>
    </source>
</evidence>